<evidence type="ECO:0000313" key="7">
    <source>
        <dbReference type="Proteomes" id="UP000597762"/>
    </source>
</evidence>
<dbReference type="OrthoDB" id="432835at2759"/>
<evidence type="ECO:0000256" key="3">
    <source>
        <dbReference type="ARBA" id="ARBA00022989"/>
    </source>
</evidence>
<evidence type="ECO:0000256" key="2">
    <source>
        <dbReference type="ARBA" id="ARBA00022692"/>
    </source>
</evidence>
<name>A0A812D560_ACAPH</name>
<reference evidence="6" key="1">
    <citation type="submission" date="2021-01" db="EMBL/GenBank/DDBJ databases">
        <authorList>
            <person name="Li R."/>
            <person name="Bekaert M."/>
        </authorList>
    </citation>
    <scope>NUCLEOTIDE SEQUENCE</scope>
    <source>
        <strain evidence="6">Farmed</strain>
    </source>
</reference>
<evidence type="ECO:0000256" key="5">
    <source>
        <dbReference type="SAM" id="Phobius"/>
    </source>
</evidence>
<dbReference type="PANTHER" id="PTHR19282:SF544">
    <property type="entry name" value="TETRASPANIN"/>
    <property type="match status" value="1"/>
</dbReference>
<dbReference type="GO" id="GO:0005886">
    <property type="term" value="C:plasma membrane"/>
    <property type="evidence" value="ECO:0007669"/>
    <property type="project" value="TreeGrafter"/>
</dbReference>
<dbReference type="InterPro" id="IPR008952">
    <property type="entry name" value="Tetraspanin_EC2_sf"/>
</dbReference>
<protein>
    <submittedName>
        <fullName evidence="6">TSPAN9</fullName>
    </submittedName>
</protein>
<dbReference type="Proteomes" id="UP000597762">
    <property type="component" value="Unassembled WGS sequence"/>
</dbReference>
<keyword evidence="3 5" id="KW-1133">Transmembrane helix</keyword>
<accession>A0A812D560</accession>
<comment type="subcellular location">
    <subcellularLocation>
        <location evidence="1">Membrane</location>
        <topology evidence="1">Multi-pass membrane protein</topology>
    </subcellularLocation>
</comment>
<dbReference type="InterPro" id="IPR018499">
    <property type="entry name" value="Tetraspanin/Peripherin"/>
</dbReference>
<proteinExistence type="predicted"/>
<keyword evidence="7" id="KW-1185">Reference proteome</keyword>
<dbReference type="PANTHER" id="PTHR19282">
    <property type="entry name" value="TETRASPANIN"/>
    <property type="match status" value="1"/>
</dbReference>
<evidence type="ECO:0000256" key="1">
    <source>
        <dbReference type="ARBA" id="ARBA00004141"/>
    </source>
</evidence>
<gene>
    <name evidence="6" type="ORF">SPHA_49631</name>
</gene>
<dbReference type="AlphaFoldDB" id="A0A812D560"/>
<organism evidence="6 7">
    <name type="scientific">Acanthosepion pharaonis</name>
    <name type="common">Pharaoh cuttlefish</name>
    <name type="synonym">Sepia pharaonis</name>
    <dbReference type="NCBI Taxonomy" id="158019"/>
    <lineage>
        <taxon>Eukaryota</taxon>
        <taxon>Metazoa</taxon>
        <taxon>Spiralia</taxon>
        <taxon>Lophotrochozoa</taxon>
        <taxon>Mollusca</taxon>
        <taxon>Cephalopoda</taxon>
        <taxon>Coleoidea</taxon>
        <taxon>Decapodiformes</taxon>
        <taxon>Sepiida</taxon>
        <taxon>Sepiina</taxon>
        <taxon>Sepiidae</taxon>
        <taxon>Acanthosepion</taxon>
    </lineage>
</organism>
<dbReference type="EMBL" id="CAHIKZ030002864">
    <property type="protein sequence ID" value="CAE1293096.1"/>
    <property type="molecule type" value="Genomic_DNA"/>
</dbReference>
<dbReference type="SUPFAM" id="SSF48652">
    <property type="entry name" value="Tetraspanin"/>
    <property type="match status" value="1"/>
</dbReference>
<keyword evidence="2 5" id="KW-0812">Transmembrane</keyword>
<feature type="transmembrane region" description="Helical" evidence="5">
    <location>
        <begin position="6"/>
        <end position="25"/>
    </location>
</feature>
<dbReference type="Gene3D" id="1.10.1450.10">
    <property type="entry name" value="Tetraspanin"/>
    <property type="match status" value="1"/>
</dbReference>
<keyword evidence="4 5" id="KW-0472">Membrane</keyword>
<evidence type="ECO:0000313" key="6">
    <source>
        <dbReference type="EMBL" id="CAE1293096.1"/>
    </source>
</evidence>
<sequence>MLSLYMFVMALLVVIELSVGIAIFVTKSRVLSLITQSLRSAESVYSSDHVAALAWDSVQRGWRCCGLYRYDEWFRYLGRSSLPRSCCVRYSSDCGNDAVQTGNFYQTGCASALSQWAYKAEITTAVLTTFLMSLQLLSLPLARRYQRILH</sequence>
<comment type="caution">
    <text evidence="6">The sequence shown here is derived from an EMBL/GenBank/DDBJ whole genome shotgun (WGS) entry which is preliminary data.</text>
</comment>
<dbReference type="Pfam" id="PF00335">
    <property type="entry name" value="Tetraspanin"/>
    <property type="match status" value="1"/>
</dbReference>
<evidence type="ECO:0000256" key="4">
    <source>
        <dbReference type="ARBA" id="ARBA00023136"/>
    </source>
</evidence>